<sequence length="253" mass="28083">MQSHIIRPNQIGSVSHQVLDGVSSYALDDLYSPSTDFAKNIVMDLAIPFYEPNPFFWFDKSKFGNNGDISGAIWVRHPSGLLDLSFDDIDDFVEITATVLNFTSEDFSIIIRFLSDTKDATRILLIRGLSNVDGWFLDFQTANRVEFVTAQAAAQQVTVSSNDSLTTATWYTVGISRSGTSVKIYIDGVEDTASASTHTDPATSSRTVKVGIFDDLSSNAFGGRIHRIIFLKDKELSADEQLNIHRILRSQTR</sequence>
<dbReference type="InterPro" id="IPR013320">
    <property type="entry name" value="ConA-like_dom_sf"/>
</dbReference>
<dbReference type="SUPFAM" id="SSF49899">
    <property type="entry name" value="Concanavalin A-like lectins/glucanases"/>
    <property type="match status" value="1"/>
</dbReference>
<name>A0A0F9NQL5_9ZZZZ</name>
<gene>
    <name evidence="1" type="ORF">LCGC14_1231520</name>
</gene>
<dbReference type="Pfam" id="PF13385">
    <property type="entry name" value="Laminin_G_3"/>
    <property type="match status" value="1"/>
</dbReference>
<evidence type="ECO:0000313" key="1">
    <source>
        <dbReference type="EMBL" id="KKM91145.1"/>
    </source>
</evidence>
<reference evidence="1" key="1">
    <citation type="journal article" date="2015" name="Nature">
        <title>Complex archaea that bridge the gap between prokaryotes and eukaryotes.</title>
        <authorList>
            <person name="Spang A."/>
            <person name="Saw J.H."/>
            <person name="Jorgensen S.L."/>
            <person name="Zaremba-Niedzwiedzka K."/>
            <person name="Martijn J."/>
            <person name="Lind A.E."/>
            <person name="van Eijk R."/>
            <person name="Schleper C."/>
            <person name="Guy L."/>
            <person name="Ettema T.J."/>
        </authorList>
    </citation>
    <scope>NUCLEOTIDE SEQUENCE</scope>
</reference>
<proteinExistence type="predicted"/>
<organism evidence="1">
    <name type="scientific">marine sediment metagenome</name>
    <dbReference type="NCBI Taxonomy" id="412755"/>
    <lineage>
        <taxon>unclassified sequences</taxon>
        <taxon>metagenomes</taxon>
        <taxon>ecological metagenomes</taxon>
    </lineage>
</organism>
<dbReference type="EMBL" id="LAZR01006575">
    <property type="protein sequence ID" value="KKM91145.1"/>
    <property type="molecule type" value="Genomic_DNA"/>
</dbReference>
<evidence type="ECO:0008006" key="2">
    <source>
        <dbReference type="Google" id="ProtNLM"/>
    </source>
</evidence>
<accession>A0A0F9NQL5</accession>
<dbReference type="AlphaFoldDB" id="A0A0F9NQL5"/>
<dbReference type="Gene3D" id="2.60.120.200">
    <property type="match status" value="1"/>
</dbReference>
<comment type="caution">
    <text evidence="1">The sequence shown here is derived from an EMBL/GenBank/DDBJ whole genome shotgun (WGS) entry which is preliminary data.</text>
</comment>
<protein>
    <recommendedName>
        <fullName evidence="2">LamG-like jellyroll fold domain-containing protein</fullName>
    </recommendedName>
</protein>